<evidence type="ECO:0000256" key="7">
    <source>
        <dbReference type="ARBA" id="ARBA00022603"/>
    </source>
</evidence>
<evidence type="ECO:0000256" key="3">
    <source>
        <dbReference type="ARBA" id="ARBA00012328"/>
    </source>
</evidence>
<dbReference type="PANTHER" id="PTHR30027:SF3">
    <property type="entry name" value="16S RRNA (URACIL(1498)-N(3))-METHYLTRANSFERASE"/>
    <property type="match status" value="1"/>
</dbReference>
<sequence>MAAYDFNAPRLFVDAPLRTGARISLDRGQANYLLNVLRLKAGEPVLVFNGRDGEWRAEVSVEGRKSADLVCVEQTRTQIPQPDLVYAFAPLKHARLDYMVQKAVEMGAGVLQPVITRRTQSTRVNLERMRSNAIEAAEQCGILSIPEIRDEMNFDKFINGLEKDRLVVFCDEDAPVSNPVEALSSFGNKKAGLVVVVGPEGGFTDPERALAVAHESCVRVSLGPRILRADTAAVAALAVVQSVLGDWS</sequence>
<keyword evidence="8 12" id="KW-0808">Transferase</keyword>
<dbReference type="Pfam" id="PF20260">
    <property type="entry name" value="PUA_4"/>
    <property type="match status" value="1"/>
</dbReference>
<evidence type="ECO:0000256" key="8">
    <source>
        <dbReference type="ARBA" id="ARBA00022679"/>
    </source>
</evidence>
<protein>
    <recommendedName>
        <fullName evidence="4 12">Ribosomal RNA small subunit methyltransferase E</fullName>
        <ecNumber evidence="3 12">2.1.1.193</ecNumber>
    </recommendedName>
</protein>
<evidence type="ECO:0000256" key="5">
    <source>
        <dbReference type="ARBA" id="ARBA00022490"/>
    </source>
</evidence>
<evidence type="ECO:0000256" key="9">
    <source>
        <dbReference type="ARBA" id="ARBA00022691"/>
    </source>
</evidence>
<evidence type="ECO:0000256" key="2">
    <source>
        <dbReference type="ARBA" id="ARBA00005528"/>
    </source>
</evidence>
<comment type="catalytic activity">
    <reaction evidence="11 12">
        <text>uridine(1498) in 16S rRNA + S-adenosyl-L-methionine = N(3)-methyluridine(1498) in 16S rRNA + S-adenosyl-L-homocysteine + H(+)</text>
        <dbReference type="Rhea" id="RHEA:42920"/>
        <dbReference type="Rhea" id="RHEA-COMP:10283"/>
        <dbReference type="Rhea" id="RHEA-COMP:10284"/>
        <dbReference type="ChEBI" id="CHEBI:15378"/>
        <dbReference type="ChEBI" id="CHEBI:57856"/>
        <dbReference type="ChEBI" id="CHEBI:59789"/>
        <dbReference type="ChEBI" id="CHEBI:65315"/>
        <dbReference type="ChEBI" id="CHEBI:74502"/>
        <dbReference type="EC" id="2.1.1.193"/>
    </reaction>
</comment>
<evidence type="ECO:0000313" key="16">
    <source>
        <dbReference type="Proteomes" id="UP000254925"/>
    </source>
</evidence>
<dbReference type="NCBIfam" id="NF008696">
    <property type="entry name" value="PRK11713.3-5"/>
    <property type="match status" value="1"/>
</dbReference>
<dbReference type="InterPro" id="IPR006700">
    <property type="entry name" value="RsmE"/>
</dbReference>
<dbReference type="PIRSF" id="PIRSF015601">
    <property type="entry name" value="MTase_slr0722"/>
    <property type="match status" value="1"/>
</dbReference>
<dbReference type="InterPro" id="IPR015947">
    <property type="entry name" value="PUA-like_sf"/>
</dbReference>
<dbReference type="Proteomes" id="UP000254925">
    <property type="component" value="Unassembled WGS sequence"/>
</dbReference>
<feature type="domain" description="Ribosomal RNA small subunit methyltransferase E PUA-like" evidence="14">
    <location>
        <begin position="25"/>
        <end position="69"/>
    </location>
</feature>
<keyword evidence="7 12" id="KW-0489">Methyltransferase</keyword>
<reference evidence="15 16" key="1">
    <citation type="submission" date="2018-07" db="EMBL/GenBank/DDBJ databases">
        <title>Genomic Encyclopedia of Type Strains, Phase IV (KMG-IV): sequencing the most valuable type-strain genomes for metagenomic binning, comparative biology and taxonomic classification.</title>
        <authorList>
            <person name="Goeker M."/>
        </authorList>
    </citation>
    <scope>NUCLEOTIDE SEQUENCE [LARGE SCALE GENOMIC DNA]</scope>
    <source>
        <strain evidence="15 16">DSM 14364</strain>
    </source>
</reference>
<comment type="function">
    <text evidence="10 12">Specifically methylates the N3 position of the uracil ring of uridine 1498 (m3U1498) in 16S rRNA. Acts on the fully assembled 30S ribosomal subunit.</text>
</comment>
<accession>A0A370HJN4</accession>
<dbReference type="Gene3D" id="2.40.240.20">
    <property type="entry name" value="Hypothetical PUA domain-like, domain 1"/>
    <property type="match status" value="1"/>
</dbReference>
<dbReference type="InterPro" id="IPR029028">
    <property type="entry name" value="Alpha/beta_knot_MTases"/>
</dbReference>
<organism evidence="15 16">
    <name type="scientific">Microvirga subterranea</name>
    <dbReference type="NCBI Taxonomy" id="186651"/>
    <lineage>
        <taxon>Bacteria</taxon>
        <taxon>Pseudomonadati</taxon>
        <taxon>Pseudomonadota</taxon>
        <taxon>Alphaproteobacteria</taxon>
        <taxon>Hyphomicrobiales</taxon>
        <taxon>Methylobacteriaceae</taxon>
        <taxon>Microvirga</taxon>
    </lineage>
</organism>
<comment type="subcellular location">
    <subcellularLocation>
        <location evidence="1 12">Cytoplasm</location>
    </subcellularLocation>
</comment>
<evidence type="ECO:0000256" key="12">
    <source>
        <dbReference type="PIRNR" id="PIRNR015601"/>
    </source>
</evidence>
<dbReference type="GO" id="GO:0070475">
    <property type="term" value="P:rRNA base methylation"/>
    <property type="evidence" value="ECO:0007669"/>
    <property type="project" value="TreeGrafter"/>
</dbReference>
<dbReference type="GO" id="GO:0005737">
    <property type="term" value="C:cytoplasm"/>
    <property type="evidence" value="ECO:0007669"/>
    <property type="project" value="UniProtKB-SubCell"/>
</dbReference>
<evidence type="ECO:0000259" key="14">
    <source>
        <dbReference type="Pfam" id="PF20260"/>
    </source>
</evidence>
<dbReference type="SUPFAM" id="SSF75217">
    <property type="entry name" value="alpha/beta knot"/>
    <property type="match status" value="1"/>
</dbReference>
<evidence type="ECO:0000259" key="13">
    <source>
        <dbReference type="Pfam" id="PF04452"/>
    </source>
</evidence>
<dbReference type="InterPro" id="IPR046887">
    <property type="entry name" value="RsmE_PUA-like"/>
</dbReference>
<keyword evidence="5 12" id="KW-0963">Cytoplasm</keyword>
<dbReference type="InterPro" id="IPR029026">
    <property type="entry name" value="tRNA_m1G_MTases_N"/>
</dbReference>
<keyword evidence="6 12" id="KW-0698">rRNA processing</keyword>
<keyword evidence="9 12" id="KW-0949">S-adenosyl-L-methionine</keyword>
<dbReference type="SUPFAM" id="SSF88697">
    <property type="entry name" value="PUA domain-like"/>
    <property type="match status" value="1"/>
</dbReference>
<dbReference type="PANTHER" id="PTHR30027">
    <property type="entry name" value="RIBOSOMAL RNA SMALL SUBUNIT METHYLTRANSFERASE E"/>
    <property type="match status" value="1"/>
</dbReference>
<dbReference type="CDD" id="cd18084">
    <property type="entry name" value="RsmE-like"/>
    <property type="match status" value="1"/>
</dbReference>
<dbReference type="OrthoDB" id="9815641at2"/>
<dbReference type="Pfam" id="PF04452">
    <property type="entry name" value="Methyltrans_RNA"/>
    <property type="match status" value="1"/>
</dbReference>
<keyword evidence="16" id="KW-1185">Reference proteome</keyword>
<comment type="similarity">
    <text evidence="2 12">Belongs to the RNA methyltransferase RsmE family.</text>
</comment>
<evidence type="ECO:0000256" key="10">
    <source>
        <dbReference type="ARBA" id="ARBA00025699"/>
    </source>
</evidence>
<dbReference type="NCBIfam" id="TIGR00046">
    <property type="entry name" value="RsmE family RNA methyltransferase"/>
    <property type="match status" value="1"/>
</dbReference>
<name>A0A370HJN4_9HYPH</name>
<dbReference type="EMBL" id="QQBB01000006">
    <property type="protein sequence ID" value="RDI57906.1"/>
    <property type="molecule type" value="Genomic_DNA"/>
</dbReference>
<dbReference type="EC" id="2.1.1.193" evidence="3 12"/>
<proteinExistence type="inferred from homology"/>
<evidence type="ECO:0000256" key="4">
    <source>
        <dbReference type="ARBA" id="ARBA00013673"/>
    </source>
</evidence>
<dbReference type="Gene3D" id="3.40.1280.10">
    <property type="match status" value="1"/>
</dbReference>
<dbReference type="InterPro" id="IPR046886">
    <property type="entry name" value="RsmE_MTase_dom"/>
</dbReference>
<evidence type="ECO:0000256" key="6">
    <source>
        <dbReference type="ARBA" id="ARBA00022552"/>
    </source>
</evidence>
<gene>
    <name evidence="15" type="ORF">DES45_106220</name>
</gene>
<evidence type="ECO:0000256" key="11">
    <source>
        <dbReference type="ARBA" id="ARBA00047944"/>
    </source>
</evidence>
<comment type="caution">
    <text evidence="15">The sequence shown here is derived from an EMBL/GenBank/DDBJ whole genome shotgun (WGS) entry which is preliminary data.</text>
</comment>
<feature type="domain" description="Ribosomal RNA small subunit methyltransferase E methyltransferase" evidence="13">
    <location>
        <begin position="81"/>
        <end position="241"/>
    </location>
</feature>
<dbReference type="AlphaFoldDB" id="A0A370HJN4"/>
<evidence type="ECO:0000313" key="15">
    <source>
        <dbReference type="EMBL" id="RDI57906.1"/>
    </source>
</evidence>
<dbReference type="RefSeq" id="WP_114771133.1">
    <property type="nucleotide sequence ID" value="NZ_QQBB01000006.1"/>
</dbReference>
<evidence type="ECO:0000256" key="1">
    <source>
        <dbReference type="ARBA" id="ARBA00004496"/>
    </source>
</evidence>
<dbReference type="GO" id="GO:0070042">
    <property type="term" value="F:rRNA (uridine-N3-)-methyltransferase activity"/>
    <property type="evidence" value="ECO:0007669"/>
    <property type="project" value="TreeGrafter"/>
</dbReference>